<evidence type="ECO:0000313" key="4">
    <source>
        <dbReference type="Proteomes" id="UP000076738"/>
    </source>
</evidence>
<accession>A0A167JR87</accession>
<keyword evidence="4" id="KW-1185">Reference proteome</keyword>
<organism evidence="3 4">
    <name type="scientific">Calocera viscosa (strain TUFC12733)</name>
    <dbReference type="NCBI Taxonomy" id="1330018"/>
    <lineage>
        <taxon>Eukaryota</taxon>
        <taxon>Fungi</taxon>
        <taxon>Dikarya</taxon>
        <taxon>Basidiomycota</taxon>
        <taxon>Agaricomycotina</taxon>
        <taxon>Dacrymycetes</taxon>
        <taxon>Dacrymycetales</taxon>
        <taxon>Dacrymycetaceae</taxon>
        <taxon>Calocera</taxon>
    </lineage>
</organism>
<feature type="chain" id="PRO_5007889038" description="Extracellular membrane protein CFEM domain-containing protein" evidence="2">
    <location>
        <begin position="21"/>
        <end position="286"/>
    </location>
</feature>
<evidence type="ECO:0000313" key="3">
    <source>
        <dbReference type="EMBL" id="KZO93822.1"/>
    </source>
</evidence>
<dbReference type="OrthoDB" id="10513254at2759"/>
<name>A0A167JR87_CALVF</name>
<gene>
    <name evidence="3" type="ORF">CALVIDRAFT_539729</name>
</gene>
<feature type="signal peptide" evidence="2">
    <location>
        <begin position="1"/>
        <end position="20"/>
    </location>
</feature>
<dbReference type="EMBL" id="KV417299">
    <property type="protein sequence ID" value="KZO93822.1"/>
    <property type="molecule type" value="Genomic_DNA"/>
</dbReference>
<protein>
    <recommendedName>
        <fullName evidence="5">Extracellular membrane protein CFEM domain-containing protein</fullName>
    </recommendedName>
</protein>
<reference evidence="3 4" key="1">
    <citation type="journal article" date="2016" name="Mol. Biol. Evol.">
        <title>Comparative Genomics of Early-Diverging Mushroom-Forming Fungi Provides Insights into the Origins of Lignocellulose Decay Capabilities.</title>
        <authorList>
            <person name="Nagy L.G."/>
            <person name="Riley R."/>
            <person name="Tritt A."/>
            <person name="Adam C."/>
            <person name="Daum C."/>
            <person name="Floudas D."/>
            <person name="Sun H."/>
            <person name="Yadav J.S."/>
            <person name="Pangilinan J."/>
            <person name="Larsson K.H."/>
            <person name="Matsuura K."/>
            <person name="Barry K."/>
            <person name="Labutti K."/>
            <person name="Kuo R."/>
            <person name="Ohm R.A."/>
            <person name="Bhattacharya S.S."/>
            <person name="Shirouzu T."/>
            <person name="Yoshinaga Y."/>
            <person name="Martin F.M."/>
            <person name="Grigoriev I.V."/>
            <person name="Hibbett D.S."/>
        </authorList>
    </citation>
    <scope>NUCLEOTIDE SEQUENCE [LARGE SCALE GENOMIC DNA]</scope>
    <source>
        <strain evidence="3 4">TUFC12733</strain>
    </source>
</reference>
<evidence type="ECO:0000256" key="1">
    <source>
        <dbReference type="SAM" id="MobiDB-lite"/>
    </source>
</evidence>
<evidence type="ECO:0008006" key="5">
    <source>
        <dbReference type="Google" id="ProtNLM"/>
    </source>
</evidence>
<dbReference type="AlphaFoldDB" id="A0A167JR87"/>
<proteinExistence type="predicted"/>
<feature type="region of interest" description="Disordered" evidence="1">
    <location>
        <begin position="105"/>
        <end position="130"/>
    </location>
</feature>
<evidence type="ECO:0000256" key="2">
    <source>
        <dbReference type="SAM" id="SignalP"/>
    </source>
</evidence>
<dbReference type="Proteomes" id="UP000076738">
    <property type="component" value="Unassembled WGS sequence"/>
</dbReference>
<keyword evidence="2" id="KW-0732">Signal</keyword>
<sequence>MRASQLVPLIAALFLPGVQASDVQGRSLAPTLSSVFGKRQAQCVDLCMSDSDIAALQTFASCGSDLNCLCAAVEQLSQACLFCILEIDGIDVSTVQSACGASASVGGAANTGTGTAKPTDAPTSTDSLASTTDTFIPQTTSAAGINISICDGVCSSASDAAASKDVLSCESQDPTCICNAMSKLSRACFFCMLQVAGISESAFESLCAAELSTTAPSSTAGNTNSLGALTGASTLVAPNGVATGSGTQSGASGSPTHSAGLAERLGVQGMILASLGVVLGLALVMG</sequence>